<dbReference type="EMBL" id="KQ994525">
    <property type="protein sequence ID" value="KZV47963.1"/>
    <property type="molecule type" value="Genomic_DNA"/>
</dbReference>
<evidence type="ECO:0000313" key="9">
    <source>
        <dbReference type="Proteomes" id="UP000250235"/>
    </source>
</evidence>
<name>A0A2Z7CMH4_9LAMI</name>
<dbReference type="GO" id="GO:0006412">
    <property type="term" value="P:translation"/>
    <property type="evidence" value="ECO:0007669"/>
    <property type="project" value="UniProtKB-KW"/>
</dbReference>
<organism evidence="8 9">
    <name type="scientific">Dorcoceras hygrometricum</name>
    <dbReference type="NCBI Taxonomy" id="472368"/>
    <lineage>
        <taxon>Eukaryota</taxon>
        <taxon>Viridiplantae</taxon>
        <taxon>Streptophyta</taxon>
        <taxon>Embryophyta</taxon>
        <taxon>Tracheophyta</taxon>
        <taxon>Spermatophyta</taxon>
        <taxon>Magnoliopsida</taxon>
        <taxon>eudicotyledons</taxon>
        <taxon>Gunneridae</taxon>
        <taxon>Pentapetalae</taxon>
        <taxon>asterids</taxon>
        <taxon>lamiids</taxon>
        <taxon>Lamiales</taxon>
        <taxon>Gesneriaceae</taxon>
        <taxon>Didymocarpoideae</taxon>
        <taxon>Trichosporeae</taxon>
        <taxon>Loxocarpinae</taxon>
        <taxon>Dorcoceras</taxon>
    </lineage>
</organism>
<dbReference type="Proteomes" id="UP000250235">
    <property type="component" value="Unassembled WGS sequence"/>
</dbReference>
<evidence type="ECO:0000256" key="5">
    <source>
        <dbReference type="ARBA" id="ARBA00032397"/>
    </source>
</evidence>
<evidence type="ECO:0000256" key="2">
    <source>
        <dbReference type="ARBA" id="ARBA00005912"/>
    </source>
</evidence>
<dbReference type="PANTHER" id="PTHR20982">
    <property type="entry name" value="RIBOSOME RECYCLING FACTOR"/>
    <property type="match status" value="1"/>
</dbReference>
<dbReference type="Pfam" id="PF01765">
    <property type="entry name" value="RRF"/>
    <property type="match status" value="1"/>
</dbReference>
<keyword evidence="4" id="KW-0648">Protein biosynthesis</keyword>
<sequence length="171" mass="18885">KEHHDEVGEGRLDDGHVGASAKVAAASQMDAAVDALSRELTKLRTGRASEGMLDHIMVEYYGVKTPINRMAAISVSDPKTLKVTPYDPSAIVKVVAKSSEDVKQSIRRSRQKALDNIKKAAAKKKDKDKAGPSLSEDEVKRMEKEIDDLTKKYMKKADDMCKTKEKEIKQG</sequence>
<proteinExistence type="inferred from homology"/>
<evidence type="ECO:0000313" key="8">
    <source>
        <dbReference type="EMBL" id="KZV47963.1"/>
    </source>
</evidence>
<dbReference type="PANTHER" id="PTHR20982:SF3">
    <property type="entry name" value="MITOCHONDRIAL RIBOSOME RECYCLING FACTOR PSEUDO 1"/>
    <property type="match status" value="1"/>
</dbReference>
<evidence type="ECO:0000256" key="6">
    <source>
        <dbReference type="SAM" id="MobiDB-lite"/>
    </source>
</evidence>
<dbReference type="SUPFAM" id="SSF55194">
    <property type="entry name" value="Ribosome recycling factor, RRF"/>
    <property type="match status" value="1"/>
</dbReference>
<dbReference type="InterPro" id="IPR036191">
    <property type="entry name" value="RRF_sf"/>
</dbReference>
<dbReference type="OrthoDB" id="407355at2759"/>
<comment type="similarity">
    <text evidence="2">Belongs to the RRF family.</text>
</comment>
<feature type="domain" description="Ribosome recycling factor" evidence="7">
    <location>
        <begin position="36"/>
        <end position="93"/>
    </location>
</feature>
<feature type="non-terminal residue" evidence="8">
    <location>
        <position position="1"/>
    </location>
</feature>
<dbReference type="GO" id="GO:0005739">
    <property type="term" value="C:mitochondrion"/>
    <property type="evidence" value="ECO:0007669"/>
    <property type="project" value="TreeGrafter"/>
</dbReference>
<keyword evidence="9" id="KW-1185">Reference proteome</keyword>
<dbReference type="InterPro" id="IPR023584">
    <property type="entry name" value="Ribosome_recyc_fac_dom"/>
</dbReference>
<dbReference type="AlphaFoldDB" id="A0A2Z7CMH4"/>
<evidence type="ECO:0000256" key="3">
    <source>
        <dbReference type="ARBA" id="ARBA00014063"/>
    </source>
</evidence>
<feature type="region of interest" description="Disordered" evidence="6">
    <location>
        <begin position="98"/>
        <end position="140"/>
    </location>
</feature>
<evidence type="ECO:0000256" key="1">
    <source>
        <dbReference type="ARBA" id="ARBA00002952"/>
    </source>
</evidence>
<dbReference type="GO" id="GO:0043023">
    <property type="term" value="F:ribosomal large subunit binding"/>
    <property type="evidence" value="ECO:0007669"/>
    <property type="project" value="TreeGrafter"/>
</dbReference>
<gene>
    <name evidence="8" type="ORF">F511_32972</name>
</gene>
<reference evidence="8 9" key="1">
    <citation type="journal article" date="2015" name="Proc. Natl. Acad. Sci. U.S.A.">
        <title>The resurrection genome of Boea hygrometrica: A blueprint for survival of dehydration.</title>
        <authorList>
            <person name="Xiao L."/>
            <person name="Yang G."/>
            <person name="Zhang L."/>
            <person name="Yang X."/>
            <person name="Zhao S."/>
            <person name="Ji Z."/>
            <person name="Zhou Q."/>
            <person name="Hu M."/>
            <person name="Wang Y."/>
            <person name="Chen M."/>
            <person name="Xu Y."/>
            <person name="Jin H."/>
            <person name="Xiao X."/>
            <person name="Hu G."/>
            <person name="Bao F."/>
            <person name="Hu Y."/>
            <person name="Wan P."/>
            <person name="Li L."/>
            <person name="Deng X."/>
            <person name="Kuang T."/>
            <person name="Xiang C."/>
            <person name="Zhu J.K."/>
            <person name="Oliver M.J."/>
            <person name="He Y."/>
        </authorList>
    </citation>
    <scope>NUCLEOTIDE SEQUENCE [LARGE SCALE GENOMIC DNA]</scope>
    <source>
        <strain evidence="9">cv. XS01</strain>
    </source>
</reference>
<dbReference type="InterPro" id="IPR002661">
    <property type="entry name" value="Ribosome_recyc_fac"/>
</dbReference>
<feature type="compositionally biased region" description="Basic and acidic residues" evidence="6">
    <location>
        <begin position="112"/>
        <end position="130"/>
    </location>
</feature>
<dbReference type="Gene3D" id="1.10.132.20">
    <property type="entry name" value="Ribosome-recycling factor"/>
    <property type="match status" value="2"/>
</dbReference>
<comment type="function">
    <text evidence="1">Responsible for the release of ribosomes from messenger RNA at the termination of chloroplastic protein biosynthesis.</text>
</comment>
<evidence type="ECO:0000259" key="7">
    <source>
        <dbReference type="Pfam" id="PF01765"/>
    </source>
</evidence>
<evidence type="ECO:0000256" key="4">
    <source>
        <dbReference type="ARBA" id="ARBA00022917"/>
    </source>
</evidence>
<protein>
    <recommendedName>
        <fullName evidence="3">Ribosome-recycling factor, chloroplastic</fullName>
    </recommendedName>
    <alternativeName>
        <fullName evidence="5">Ribosome-releasing factor, chloroplastic</fullName>
    </alternativeName>
</protein>
<accession>A0A2Z7CMH4</accession>